<gene>
    <name evidence="2" type="ORF">B0H67DRAFT_645835</name>
</gene>
<dbReference type="InterPro" id="IPR011008">
    <property type="entry name" value="Dimeric_a/b-barrel"/>
</dbReference>
<accession>A0AA40AI08</accession>
<keyword evidence="3" id="KW-1185">Reference proteome</keyword>
<dbReference type="InterPro" id="IPR007138">
    <property type="entry name" value="ABM_dom"/>
</dbReference>
<name>A0AA40AI08_9PEZI</name>
<feature type="domain" description="ABM" evidence="1">
    <location>
        <begin position="4"/>
        <end position="100"/>
    </location>
</feature>
<proteinExistence type="predicted"/>
<dbReference type="PROSITE" id="PS51725">
    <property type="entry name" value="ABM"/>
    <property type="match status" value="1"/>
</dbReference>
<comment type="caution">
    <text evidence="2">The sequence shown here is derived from an EMBL/GenBank/DDBJ whole genome shotgun (WGS) entry which is preliminary data.</text>
</comment>
<sequence>MAPLFFVAMLYPKPDKLARVEEIAQSICDYVKENEPGVLQYEWFKVADAEQPTLIVWECYVDQAAVDAHKTSPKMAWLQEISAKEDNFAAPIKVLPLAEFTRGGILSRAL</sequence>
<dbReference type="PANTHER" id="PTHR40624">
    <property type="entry name" value="BIOSYNTHESIS MONOOXYGENASE, PUTATIVE (AFU_ORTHOLOGUE AFUA_1G12025)-RELATED"/>
    <property type="match status" value="1"/>
</dbReference>
<dbReference type="Pfam" id="PF03992">
    <property type="entry name" value="ABM"/>
    <property type="match status" value="1"/>
</dbReference>
<dbReference type="Proteomes" id="UP001172102">
    <property type="component" value="Unassembled WGS sequence"/>
</dbReference>
<dbReference type="Gene3D" id="3.30.70.100">
    <property type="match status" value="1"/>
</dbReference>
<evidence type="ECO:0000313" key="3">
    <source>
        <dbReference type="Proteomes" id="UP001172102"/>
    </source>
</evidence>
<evidence type="ECO:0000259" key="1">
    <source>
        <dbReference type="PROSITE" id="PS51725"/>
    </source>
</evidence>
<evidence type="ECO:0000313" key="2">
    <source>
        <dbReference type="EMBL" id="KAK0716187.1"/>
    </source>
</evidence>
<dbReference type="PANTHER" id="PTHR40624:SF1">
    <property type="entry name" value="BIOSYNTHESIS MONOOXYGENASE, PUTATIVE (AFU_ORTHOLOGUE AFUA_1G12025)-RELATED"/>
    <property type="match status" value="1"/>
</dbReference>
<reference evidence="2" key="1">
    <citation type="submission" date="2023-06" db="EMBL/GenBank/DDBJ databases">
        <title>Genome-scale phylogeny and comparative genomics of the fungal order Sordariales.</title>
        <authorList>
            <consortium name="Lawrence Berkeley National Laboratory"/>
            <person name="Hensen N."/>
            <person name="Bonometti L."/>
            <person name="Westerberg I."/>
            <person name="Brannstrom I.O."/>
            <person name="Guillou S."/>
            <person name="Cros-Aarteil S."/>
            <person name="Calhoun S."/>
            <person name="Haridas S."/>
            <person name="Kuo A."/>
            <person name="Mondo S."/>
            <person name="Pangilinan J."/>
            <person name="Riley R."/>
            <person name="Labutti K."/>
            <person name="Andreopoulos B."/>
            <person name="Lipzen A."/>
            <person name="Chen C."/>
            <person name="Yanf M."/>
            <person name="Daum C."/>
            <person name="Ng V."/>
            <person name="Clum A."/>
            <person name="Steindorff A."/>
            <person name="Ohm R."/>
            <person name="Martin F."/>
            <person name="Silar P."/>
            <person name="Natvig D."/>
            <person name="Lalanne C."/>
            <person name="Gautier V."/>
            <person name="Ament-Velasquez S.L."/>
            <person name="Kruys A."/>
            <person name="Hutchinson M.I."/>
            <person name="Powell A.J."/>
            <person name="Barry K."/>
            <person name="Miller A.N."/>
            <person name="Grigoriev I.V."/>
            <person name="Debuchy R."/>
            <person name="Gladieux P."/>
            <person name="Thoren M.H."/>
            <person name="Johannesson H."/>
        </authorList>
    </citation>
    <scope>NUCLEOTIDE SEQUENCE</scope>
    <source>
        <strain evidence="2">SMH4607-1</strain>
    </source>
</reference>
<organism evidence="2 3">
    <name type="scientific">Lasiosphaeris hirsuta</name>
    <dbReference type="NCBI Taxonomy" id="260670"/>
    <lineage>
        <taxon>Eukaryota</taxon>
        <taxon>Fungi</taxon>
        <taxon>Dikarya</taxon>
        <taxon>Ascomycota</taxon>
        <taxon>Pezizomycotina</taxon>
        <taxon>Sordariomycetes</taxon>
        <taxon>Sordariomycetidae</taxon>
        <taxon>Sordariales</taxon>
        <taxon>Lasiosphaeriaceae</taxon>
        <taxon>Lasiosphaeris</taxon>
    </lineage>
</organism>
<dbReference type="SUPFAM" id="SSF54909">
    <property type="entry name" value="Dimeric alpha+beta barrel"/>
    <property type="match status" value="1"/>
</dbReference>
<dbReference type="AlphaFoldDB" id="A0AA40AI08"/>
<protein>
    <recommendedName>
        <fullName evidence="1">ABM domain-containing protein</fullName>
    </recommendedName>
</protein>
<dbReference type="EMBL" id="JAUKUA010000004">
    <property type="protein sequence ID" value="KAK0716187.1"/>
    <property type="molecule type" value="Genomic_DNA"/>
</dbReference>